<dbReference type="AlphaFoldDB" id="A0AAE4SD29"/>
<dbReference type="EMBL" id="JAWDKB010000002">
    <property type="protein sequence ID" value="MDV0443120.1"/>
    <property type="molecule type" value="Genomic_DNA"/>
</dbReference>
<dbReference type="InterPro" id="IPR000182">
    <property type="entry name" value="GNAT_dom"/>
</dbReference>
<organism evidence="2 3">
    <name type="scientific">Methanorbis rubei</name>
    <dbReference type="NCBI Taxonomy" id="3028300"/>
    <lineage>
        <taxon>Archaea</taxon>
        <taxon>Methanobacteriati</taxon>
        <taxon>Methanobacteriota</taxon>
        <taxon>Stenosarchaea group</taxon>
        <taxon>Methanomicrobia</taxon>
        <taxon>Methanomicrobiales</taxon>
        <taxon>Methanocorpusculaceae</taxon>
        <taxon>Methanorbis</taxon>
    </lineage>
</organism>
<proteinExistence type="predicted"/>
<dbReference type="Proteomes" id="UP001283212">
    <property type="component" value="Unassembled WGS sequence"/>
</dbReference>
<gene>
    <name evidence="2" type="ORF">McpCs1_04880</name>
</gene>
<accession>A0AAE4SD29</accession>
<dbReference type="SUPFAM" id="SSF55729">
    <property type="entry name" value="Acyl-CoA N-acyltransferases (Nat)"/>
    <property type="match status" value="1"/>
</dbReference>
<comment type="caution">
    <text evidence="2">The sequence shown here is derived from an EMBL/GenBank/DDBJ whole genome shotgun (WGS) entry which is preliminary data.</text>
</comment>
<dbReference type="PROSITE" id="PS51186">
    <property type="entry name" value="GNAT"/>
    <property type="match status" value="1"/>
</dbReference>
<evidence type="ECO:0000313" key="3">
    <source>
        <dbReference type="Proteomes" id="UP001283212"/>
    </source>
</evidence>
<reference evidence="2 3" key="1">
    <citation type="submission" date="2023-06" db="EMBL/GenBank/DDBJ databases">
        <title>Genome sequence of Methancorpusculaceae sp. Cs1.</title>
        <authorList>
            <person name="Protasov E."/>
            <person name="Platt K."/>
            <person name="Poehlein A."/>
            <person name="Daniel R."/>
            <person name="Brune A."/>
        </authorList>
    </citation>
    <scope>NUCLEOTIDE SEQUENCE [LARGE SCALE GENOMIC DNA]</scope>
    <source>
        <strain evidence="2 3">Cs1</strain>
    </source>
</reference>
<dbReference type="PANTHER" id="PTHR43072:SF60">
    <property type="entry name" value="L-2,4-DIAMINOBUTYRIC ACID ACETYLTRANSFERASE"/>
    <property type="match status" value="1"/>
</dbReference>
<feature type="domain" description="N-acetyltransferase" evidence="1">
    <location>
        <begin position="9"/>
        <end position="173"/>
    </location>
</feature>
<sequence length="173" mass="20109">MRPSNMEEFSLHSVTTSEDINSTAELADSIWTEHYVPIIGRDQTRYMIEKFQSADAIHSQIEQENYLYYLLKVGQASAGYISLHFEPESHVMFLSKFYVEKSFRGRGFSRAALQFIEEICRQESLTTIYLTVNKQNFSSLAVYEKLGFVRAREMITDIGNGYAMDDYVMEKYL</sequence>
<dbReference type="Pfam" id="PF00583">
    <property type="entry name" value="Acetyltransf_1"/>
    <property type="match status" value="1"/>
</dbReference>
<protein>
    <recommendedName>
        <fullName evidence="1">N-acetyltransferase domain-containing protein</fullName>
    </recommendedName>
</protein>
<evidence type="ECO:0000259" key="1">
    <source>
        <dbReference type="PROSITE" id="PS51186"/>
    </source>
</evidence>
<dbReference type="InterPro" id="IPR016181">
    <property type="entry name" value="Acyl_CoA_acyltransferase"/>
</dbReference>
<keyword evidence="3" id="KW-1185">Reference proteome</keyword>
<dbReference type="CDD" id="cd04301">
    <property type="entry name" value="NAT_SF"/>
    <property type="match status" value="1"/>
</dbReference>
<name>A0AAE4SD29_9EURY</name>
<dbReference type="GO" id="GO:0016747">
    <property type="term" value="F:acyltransferase activity, transferring groups other than amino-acyl groups"/>
    <property type="evidence" value="ECO:0007669"/>
    <property type="project" value="InterPro"/>
</dbReference>
<dbReference type="PANTHER" id="PTHR43072">
    <property type="entry name" value="N-ACETYLTRANSFERASE"/>
    <property type="match status" value="1"/>
</dbReference>
<evidence type="ECO:0000313" key="2">
    <source>
        <dbReference type="EMBL" id="MDV0443120.1"/>
    </source>
</evidence>
<dbReference type="Gene3D" id="3.40.630.30">
    <property type="match status" value="1"/>
</dbReference>